<reference evidence="4 5" key="1">
    <citation type="journal article" date="2017" name="Int. J. Syst. Evol. Microbiol.">
        <title>Rhodosalinus sediminis gen. nov., sp. nov., isolated from marine saltern.</title>
        <authorList>
            <person name="Guo L.Y."/>
            <person name="Ling S.K."/>
            <person name="Li C.M."/>
            <person name="Chen G.J."/>
            <person name="Du Z.J."/>
        </authorList>
    </citation>
    <scope>NUCLEOTIDE SEQUENCE [LARGE SCALE GENOMIC DNA]</scope>
    <source>
        <strain evidence="4 5">WDN1C137</strain>
    </source>
</reference>
<feature type="compositionally biased region" description="Gly residues" evidence="2">
    <location>
        <begin position="18"/>
        <end position="29"/>
    </location>
</feature>
<proteinExistence type="predicted"/>
<keyword evidence="4" id="KW-0813">Transport</keyword>
<dbReference type="AlphaFoldDB" id="A0A3D9BW99"/>
<evidence type="ECO:0000313" key="4">
    <source>
        <dbReference type="EMBL" id="REC57803.1"/>
    </source>
</evidence>
<evidence type="ECO:0000256" key="3">
    <source>
        <dbReference type="SAM" id="Phobius"/>
    </source>
</evidence>
<keyword evidence="3" id="KW-0472">Membrane</keyword>
<accession>A0A3D9BW99</accession>
<protein>
    <submittedName>
        <fullName evidence="4">Sugar transporter</fullName>
    </submittedName>
</protein>
<feature type="transmembrane region" description="Helical" evidence="3">
    <location>
        <begin position="59"/>
        <end position="80"/>
    </location>
</feature>
<name>A0A3D9BW99_9RHOB</name>
<evidence type="ECO:0000256" key="2">
    <source>
        <dbReference type="SAM" id="MobiDB-lite"/>
    </source>
</evidence>
<dbReference type="InterPro" id="IPR050445">
    <property type="entry name" value="Bact_polysacc_biosynth/exp"/>
</dbReference>
<dbReference type="EMBL" id="QOHR01000005">
    <property type="protein sequence ID" value="REC57803.1"/>
    <property type="molecule type" value="Genomic_DNA"/>
</dbReference>
<comment type="caution">
    <text evidence="4">The sequence shown here is derived from an EMBL/GenBank/DDBJ whole genome shotgun (WGS) entry which is preliminary data.</text>
</comment>
<organism evidence="4 5">
    <name type="scientific">Rhodosalinus sediminis</name>
    <dbReference type="NCBI Taxonomy" id="1940533"/>
    <lineage>
        <taxon>Bacteria</taxon>
        <taxon>Pseudomonadati</taxon>
        <taxon>Pseudomonadota</taxon>
        <taxon>Alphaproteobacteria</taxon>
        <taxon>Rhodobacterales</taxon>
        <taxon>Paracoccaceae</taxon>
        <taxon>Rhodosalinus</taxon>
    </lineage>
</organism>
<dbReference type="Proteomes" id="UP000257131">
    <property type="component" value="Unassembled WGS sequence"/>
</dbReference>
<gene>
    <name evidence="4" type="ORF">DRV84_06430</name>
</gene>
<keyword evidence="3" id="KW-1133">Transmembrane helix</keyword>
<feature type="region of interest" description="Disordered" evidence="2">
    <location>
        <begin position="1"/>
        <end position="42"/>
    </location>
</feature>
<sequence length="419" mass="45700">MTDAESKAPDPARAPGAPAGGTGAKGGAGAAPAAPAGPKVVEVRPPAGPARVERRHRGLILSFVLLVLVPILAVAAYLWVVAEDQYASVTGFTVQQDEGGTAAELLGGLAEFAGAGQQSDSDVLYEFVQSQELVERIREDLDLVGHYTQHWPGDPVFALPADPTIEDLVAYWQRIVRVAYDQSTGLIELRVLAFDPAFAQTLAQAIVAESQAMINALNDQARADLMAYARDDLDRALERLRAARQALTEFRTRTGIVDPQADVQGQFGVLNTLQQQLAGALIEYDLLAGSADPDDPRLVQLERRIEVTRARIAEERETLSSDAVEGSDVDFPTLMAEYESLVVDREFAEETYRAALSAFDIAREKAQRQSRYLATFVRPTRAQSAEYPQRFTLTGLAGLFLLLVWAILALVYYSVRDRQ</sequence>
<keyword evidence="3" id="KW-0812">Transmembrane</keyword>
<dbReference type="GO" id="GO:0005886">
    <property type="term" value="C:plasma membrane"/>
    <property type="evidence" value="ECO:0007669"/>
    <property type="project" value="TreeGrafter"/>
</dbReference>
<dbReference type="GO" id="GO:0004713">
    <property type="term" value="F:protein tyrosine kinase activity"/>
    <property type="evidence" value="ECO:0007669"/>
    <property type="project" value="TreeGrafter"/>
</dbReference>
<dbReference type="PANTHER" id="PTHR32309">
    <property type="entry name" value="TYROSINE-PROTEIN KINASE"/>
    <property type="match status" value="1"/>
</dbReference>
<dbReference type="PANTHER" id="PTHR32309:SF13">
    <property type="entry name" value="FERRIC ENTEROBACTIN TRANSPORT PROTEIN FEPE"/>
    <property type="match status" value="1"/>
</dbReference>
<keyword evidence="4" id="KW-0762">Sugar transport</keyword>
<feature type="transmembrane region" description="Helical" evidence="3">
    <location>
        <begin position="391"/>
        <end position="415"/>
    </location>
</feature>
<keyword evidence="5" id="KW-1185">Reference proteome</keyword>
<evidence type="ECO:0000256" key="1">
    <source>
        <dbReference type="SAM" id="Coils"/>
    </source>
</evidence>
<keyword evidence="1" id="KW-0175">Coiled coil</keyword>
<feature type="compositionally biased region" description="Basic and acidic residues" evidence="2">
    <location>
        <begin position="1"/>
        <end position="10"/>
    </location>
</feature>
<evidence type="ECO:0000313" key="5">
    <source>
        <dbReference type="Proteomes" id="UP000257131"/>
    </source>
</evidence>
<feature type="coiled-coil region" evidence="1">
    <location>
        <begin position="226"/>
        <end position="253"/>
    </location>
</feature>